<dbReference type="PANTHER" id="PTHR40841:SF2">
    <property type="entry name" value="SIDEROPHORE-DEGRADING ESTERASE (EUROFUNG)"/>
    <property type="match status" value="1"/>
</dbReference>
<feature type="signal peptide" evidence="3">
    <location>
        <begin position="1"/>
        <end position="29"/>
    </location>
</feature>
<dbReference type="OrthoDB" id="9784036at2"/>
<dbReference type="InterPro" id="IPR052558">
    <property type="entry name" value="Siderophore_Hydrolase_D"/>
</dbReference>
<dbReference type="SUPFAM" id="SSF53474">
    <property type="entry name" value="alpha/beta-Hydrolases"/>
    <property type="match status" value="1"/>
</dbReference>
<evidence type="ECO:0000313" key="5">
    <source>
        <dbReference type="Proteomes" id="UP000197277"/>
    </source>
</evidence>
<evidence type="ECO:0000256" key="3">
    <source>
        <dbReference type="SAM" id="SignalP"/>
    </source>
</evidence>
<organism evidence="4 5">
    <name type="scientific">Hymenobacter amundsenii</name>
    <dbReference type="NCBI Taxonomy" id="2006685"/>
    <lineage>
        <taxon>Bacteria</taxon>
        <taxon>Pseudomonadati</taxon>
        <taxon>Bacteroidota</taxon>
        <taxon>Cytophagia</taxon>
        <taxon>Cytophagales</taxon>
        <taxon>Hymenobacteraceae</taxon>
        <taxon>Hymenobacter</taxon>
    </lineage>
</organism>
<name>A0A246FHQ8_9BACT</name>
<dbReference type="Proteomes" id="UP000197277">
    <property type="component" value="Unassembled WGS sequence"/>
</dbReference>
<evidence type="ECO:0000256" key="1">
    <source>
        <dbReference type="ARBA" id="ARBA00005622"/>
    </source>
</evidence>
<dbReference type="Pfam" id="PF00756">
    <property type="entry name" value="Esterase"/>
    <property type="match status" value="1"/>
</dbReference>
<gene>
    <name evidence="4" type="ORF">CDA63_16300</name>
</gene>
<dbReference type="PANTHER" id="PTHR40841">
    <property type="entry name" value="SIDEROPHORE TRIACETYLFUSARININE C ESTERASE"/>
    <property type="match status" value="1"/>
</dbReference>
<keyword evidence="5" id="KW-1185">Reference proteome</keyword>
<protein>
    <submittedName>
        <fullName evidence="4">Esterase</fullName>
    </submittedName>
</protein>
<dbReference type="EMBL" id="NIRR01000034">
    <property type="protein sequence ID" value="OWP62062.1"/>
    <property type="molecule type" value="Genomic_DNA"/>
</dbReference>
<dbReference type="GO" id="GO:0016788">
    <property type="term" value="F:hydrolase activity, acting on ester bonds"/>
    <property type="evidence" value="ECO:0007669"/>
    <property type="project" value="TreeGrafter"/>
</dbReference>
<dbReference type="InterPro" id="IPR029058">
    <property type="entry name" value="AB_hydrolase_fold"/>
</dbReference>
<evidence type="ECO:0000256" key="2">
    <source>
        <dbReference type="ARBA" id="ARBA00022801"/>
    </source>
</evidence>
<dbReference type="AlphaFoldDB" id="A0A246FHQ8"/>
<sequence>MTTLPSTFRAALLLVLLILLLGPPRGAVAQQTAATATPLTIGQTFTLVSRVLGETRRINVYIPPGFPDSANMALPVLYMPDGGMAEDFLHVAGLVQVSVGNGTMRPFLLVGIENTERRRDLTGPTTDPEDRKIAPRVGGSAAFRRFLRQELMPEISRRYRVTGEKAIIGESLAGLFVLETLFLEPDLFDTYLAFDPSLWWNKEHLLGQVPAFLRSYQGPPKHLFVAASSQPDIARETRRLDTLFQQAANQRLVASFVALPQETHGTIYHPAALLAIRAALAPEPIRKK</sequence>
<keyword evidence="3" id="KW-0732">Signal</keyword>
<dbReference type="Gene3D" id="3.40.50.1820">
    <property type="entry name" value="alpha/beta hydrolase"/>
    <property type="match status" value="1"/>
</dbReference>
<comment type="similarity">
    <text evidence="1">Belongs to the esterase D family.</text>
</comment>
<evidence type="ECO:0000313" key="4">
    <source>
        <dbReference type="EMBL" id="OWP62062.1"/>
    </source>
</evidence>
<reference evidence="4 5" key="1">
    <citation type="submission" date="2017-06" db="EMBL/GenBank/DDBJ databases">
        <title>Hymenobacter amundsenii sp. nov. isolated from regoliths in Antarctica.</title>
        <authorList>
            <person name="Sedlacek I."/>
            <person name="Kralova S."/>
            <person name="Pantucek R."/>
            <person name="Svec P."/>
            <person name="Holochova P."/>
            <person name="Stankova E."/>
            <person name="Vrbovska V."/>
            <person name="Busse H.-J."/>
        </authorList>
    </citation>
    <scope>NUCLEOTIDE SEQUENCE [LARGE SCALE GENOMIC DNA]</scope>
    <source>
        <strain evidence="4 5">CCM 8682</strain>
    </source>
</reference>
<feature type="chain" id="PRO_5012150949" evidence="3">
    <location>
        <begin position="30"/>
        <end position="288"/>
    </location>
</feature>
<keyword evidence="2" id="KW-0378">Hydrolase</keyword>
<accession>A0A246FHQ8</accession>
<proteinExistence type="inferred from homology"/>
<dbReference type="InterPro" id="IPR000801">
    <property type="entry name" value="Esterase-like"/>
</dbReference>
<comment type="caution">
    <text evidence="4">The sequence shown here is derived from an EMBL/GenBank/DDBJ whole genome shotgun (WGS) entry which is preliminary data.</text>
</comment>